<proteinExistence type="predicted"/>
<feature type="compositionally biased region" description="Gly residues" evidence="1">
    <location>
        <begin position="75"/>
        <end position="90"/>
    </location>
</feature>
<dbReference type="AlphaFoldDB" id="A0A0A9FRJ0"/>
<protein>
    <submittedName>
        <fullName evidence="2">Uncharacterized protein</fullName>
    </submittedName>
</protein>
<name>A0A0A9FRJ0_ARUDO</name>
<evidence type="ECO:0000256" key="1">
    <source>
        <dbReference type="SAM" id="MobiDB-lite"/>
    </source>
</evidence>
<organism evidence="2">
    <name type="scientific">Arundo donax</name>
    <name type="common">Giant reed</name>
    <name type="synonym">Donax arundinaceus</name>
    <dbReference type="NCBI Taxonomy" id="35708"/>
    <lineage>
        <taxon>Eukaryota</taxon>
        <taxon>Viridiplantae</taxon>
        <taxon>Streptophyta</taxon>
        <taxon>Embryophyta</taxon>
        <taxon>Tracheophyta</taxon>
        <taxon>Spermatophyta</taxon>
        <taxon>Magnoliopsida</taxon>
        <taxon>Liliopsida</taxon>
        <taxon>Poales</taxon>
        <taxon>Poaceae</taxon>
        <taxon>PACMAD clade</taxon>
        <taxon>Arundinoideae</taxon>
        <taxon>Arundineae</taxon>
        <taxon>Arundo</taxon>
    </lineage>
</organism>
<dbReference type="EMBL" id="GBRH01182446">
    <property type="protein sequence ID" value="JAE15450.1"/>
    <property type="molecule type" value="Transcribed_RNA"/>
</dbReference>
<feature type="region of interest" description="Disordered" evidence="1">
    <location>
        <begin position="71"/>
        <end position="100"/>
    </location>
</feature>
<evidence type="ECO:0000313" key="2">
    <source>
        <dbReference type="EMBL" id="JAE15450.1"/>
    </source>
</evidence>
<sequence>MVGVFAEPDLDLDEVVLGGGVTGWERCGAVRRRWVGIGGDLWRLVLHASREGWGEAGGDLGRIGTWDRQEEMAGFGDGDGAGGVWIGEEGGSGRKKTTKQVEWSGVEEELWWWPSHKQ</sequence>
<accession>A0A0A9FRJ0</accession>
<reference evidence="2" key="2">
    <citation type="journal article" date="2015" name="Data Brief">
        <title>Shoot transcriptome of the giant reed, Arundo donax.</title>
        <authorList>
            <person name="Barrero R.A."/>
            <person name="Guerrero F.D."/>
            <person name="Moolhuijzen P."/>
            <person name="Goolsby J.A."/>
            <person name="Tidwell J."/>
            <person name="Bellgard S.E."/>
            <person name="Bellgard M.I."/>
        </authorList>
    </citation>
    <scope>NUCLEOTIDE SEQUENCE</scope>
    <source>
        <tissue evidence="2">Shoot tissue taken approximately 20 cm above the soil surface</tissue>
    </source>
</reference>
<reference evidence="2" key="1">
    <citation type="submission" date="2014-09" db="EMBL/GenBank/DDBJ databases">
        <authorList>
            <person name="Magalhaes I.L.F."/>
            <person name="Oliveira U."/>
            <person name="Santos F.R."/>
            <person name="Vidigal T.H.D.A."/>
            <person name="Brescovit A.D."/>
            <person name="Santos A.J."/>
        </authorList>
    </citation>
    <scope>NUCLEOTIDE SEQUENCE</scope>
    <source>
        <tissue evidence="2">Shoot tissue taken approximately 20 cm above the soil surface</tissue>
    </source>
</reference>